<dbReference type="InterPro" id="IPR005312">
    <property type="entry name" value="DUF1759"/>
</dbReference>
<dbReference type="GO" id="GO:0003676">
    <property type="term" value="F:nucleic acid binding"/>
    <property type="evidence" value="ECO:0007669"/>
    <property type="project" value="InterPro"/>
</dbReference>
<feature type="region of interest" description="Disordered" evidence="2">
    <location>
        <begin position="351"/>
        <end position="386"/>
    </location>
</feature>
<evidence type="ECO:0000313" key="5">
    <source>
        <dbReference type="Proteomes" id="UP000580250"/>
    </source>
</evidence>
<dbReference type="PROSITE" id="PS50158">
    <property type="entry name" value="ZF_CCHC"/>
    <property type="match status" value="1"/>
</dbReference>
<dbReference type="GO" id="GO:0019899">
    <property type="term" value="F:enzyme binding"/>
    <property type="evidence" value="ECO:0007669"/>
    <property type="project" value="UniProtKB-ARBA"/>
</dbReference>
<organism evidence="4 5">
    <name type="scientific">Meloidogyne enterolobii</name>
    <name type="common">Root-knot nematode worm</name>
    <name type="synonym">Meloidogyne mayaguensis</name>
    <dbReference type="NCBI Taxonomy" id="390850"/>
    <lineage>
        <taxon>Eukaryota</taxon>
        <taxon>Metazoa</taxon>
        <taxon>Ecdysozoa</taxon>
        <taxon>Nematoda</taxon>
        <taxon>Chromadorea</taxon>
        <taxon>Rhabditida</taxon>
        <taxon>Tylenchina</taxon>
        <taxon>Tylenchomorpha</taxon>
        <taxon>Tylenchoidea</taxon>
        <taxon>Meloidogynidae</taxon>
        <taxon>Meloidogyninae</taxon>
        <taxon>Meloidogyne</taxon>
    </lineage>
</organism>
<keyword evidence="1" id="KW-0862">Zinc</keyword>
<dbReference type="AlphaFoldDB" id="A0A6V7U9T5"/>
<dbReference type="Pfam" id="PF03564">
    <property type="entry name" value="DUF1759"/>
    <property type="match status" value="1"/>
</dbReference>
<dbReference type="InterPro" id="IPR001878">
    <property type="entry name" value="Znf_CCHC"/>
</dbReference>
<evidence type="ECO:0000256" key="1">
    <source>
        <dbReference type="PROSITE-ProRule" id="PRU00047"/>
    </source>
</evidence>
<sequence length="858" mass="99362">MTEYINLKYETSLGKLKICLVREMPQDLGPEATVNQLRRQLYWTKETIKDLEESLVIVGETDDKIKEKIERLPALVREEKMAQYSKWVKEVAVRNILEAANTHLSNWKQHRVKLAKRLDIPIDLEESTNESQTSNRIETKRLQRPQVQLRRFDGNIENWCSFWETYRVLIHEDNSLSHVEKFNILESILDNEAKELLGGLQMTSDGYNTAIDLLLAKFGSEKKLIRSLNHELLNLPNSESFEEDEKLYLRIEKLCRQLKSLNQNIDDAPYFMTLEGKMSTKVLGKYFNIKDAEDNDNWNTAKFRNALGRAITQVRNKVEVKQKSNSVLRDKKEEPTMNFAVNYSKKNTIRRFSPDRAERFRGRKERTNRRQVVGQSSSNSGSQSPIEERIKINLKKFVPPLGKEPRYPQRESSSSESRSPTKYPCQFCDRPHTPVECCSVRTAEDRRDRASELSLCFMCLKTGHVASNCYAQKRRCLFCGRANHHSALCEYKFGKVKEIQEQNKGVSATTTQKEIVAASQCVERNYYDRPLEVSGDQLKKYGVKTEKLSQKIFKGGGIYDETNTSAELNVPISKKSINLNKVLSNQKSEDFKRKVRVKTQEVTNRKPLVATSPIVIIGDKRALELRKIFKEENLRGMVFEPMSWDAKLFDREIQLSKSVDTLVVWKQNTDNGLFEVLRKANEFKHQLRRIVWIKPVDGIEIHWLYNVTSYKEPKDLRSILIKLSTMGTPLIPVRNRMLVSKSGREVLKMEPNSSYGSNRHKDRFREFYPRKNVANLDNGPYSEFGFSAINGGMNHRTRQQLPKIKKWPTRTCAHMIRAQRTNGGILEPTSLKVGGCRSSTFLIKILMTHFSFTLFSRA</sequence>
<dbReference type="Proteomes" id="UP000580250">
    <property type="component" value="Unassembled WGS sequence"/>
</dbReference>
<dbReference type="SMART" id="SM00343">
    <property type="entry name" value="ZnF_C2HC"/>
    <property type="match status" value="2"/>
</dbReference>
<gene>
    <name evidence="4" type="ORF">MENT_LOCUS9613</name>
</gene>
<dbReference type="PANTHER" id="PTHR22954">
    <property type="entry name" value="RETROVIRAL PROTEASE-RELATED"/>
    <property type="match status" value="1"/>
</dbReference>
<dbReference type="GO" id="GO:0008270">
    <property type="term" value="F:zinc ion binding"/>
    <property type="evidence" value="ECO:0007669"/>
    <property type="project" value="UniProtKB-KW"/>
</dbReference>
<keyword evidence="1" id="KW-0863">Zinc-finger</keyword>
<evidence type="ECO:0000256" key="2">
    <source>
        <dbReference type="SAM" id="MobiDB-lite"/>
    </source>
</evidence>
<dbReference type="SUPFAM" id="SSF57756">
    <property type="entry name" value="Retrovirus zinc finger-like domains"/>
    <property type="match status" value="1"/>
</dbReference>
<comment type="caution">
    <text evidence="4">The sequence shown here is derived from an EMBL/GenBank/DDBJ whole genome shotgun (WGS) entry which is preliminary data.</text>
</comment>
<evidence type="ECO:0000259" key="3">
    <source>
        <dbReference type="PROSITE" id="PS50158"/>
    </source>
</evidence>
<dbReference type="InterPro" id="IPR036875">
    <property type="entry name" value="Znf_CCHC_sf"/>
</dbReference>
<feature type="compositionally biased region" description="Low complexity" evidence="2">
    <location>
        <begin position="371"/>
        <end position="384"/>
    </location>
</feature>
<feature type="region of interest" description="Disordered" evidence="2">
    <location>
        <begin position="399"/>
        <end position="423"/>
    </location>
</feature>
<feature type="compositionally biased region" description="Low complexity" evidence="2">
    <location>
        <begin position="410"/>
        <end position="420"/>
    </location>
</feature>
<accession>A0A6V7U9T5</accession>
<feature type="domain" description="CCHC-type" evidence="3">
    <location>
        <begin position="456"/>
        <end position="469"/>
    </location>
</feature>
<evidence type="ECO:0000313" key="4">
    <source>
        <dbReference type="EMBL" id="CAD2149225.1"/>
    </source>
</evidence>
<dbReference type="PANTHER" id="PTHR22954:SF3">
    <property type="entry name" value="PROTEIN CBG08539"/>
    <property type="match status" value="1"/>
</dbReference>
<proteinExistence type="predicted"/>
<dbReference type="EMBL" id="CAJEWN010000043">
    <property type="protein sequence ID" value="CAD2149225.1"/>
    <property type="molecule type" value="Genomic_DNA"/>
</dbReference>
<name>A0A6V7U9T5_MELEN</name>
<keyword evidence="1" id="KW-0479">Metal-binding</keyword>
<dbReference type="Gene3D" id="4.10.60.10">
    <property type="entry name" value="Zinc finger, CCHC-type"/>
    <property type="match status" value="1"/>
</dbReference>
<protein>
    <recommendedName>
        <fullName evidence="3">CCHC-type domain-containing protein</fullName>
    </recommendedName>
</protein>
<dbReference type="OrthoDB" id="7444419at2759"/>
<reference evidence="4 5" key="1">
    <citation type="submission" date="2020-08" db="EMBL/GenBank/DDBJ databases">
        <authorList>
            <person name="Koutsovoulos G."/>
            <person name="Danchin GJ E."/>
        </authorList>
    </citation>
    <scope>NUCLEOTIDE SEQUENCE [LARGE SCALE GENOMIC DNA]</scope>
</reference>